<comment type="caution">
    <text evidence="2">The sequence shown here is derived from an EMBL/GenBank/DDBJ whole genome shotgun (WGS) entry which is preliminary data.</text>
</comment>
<evidence type="ECO:0000313" key="2">
    <source>
        <dbReference type="EMBL" id="KAF9526065.1"/>
    </source>
</evidence>
<accession>A0A9P6EBM5</accession>
<evidence type="ECO:0000313" key="3">
    <source>
        <dbReference type="Proteomes" id="UP000807306"/>
    </source>
</evidence>
<feature type="compositionally biased region" description="Gly residues" evidence="1">
    <location>
        <begin position="183"/>
        <end position="196"/>
    </location>
</feature>
<dbReference type="OrthoDB" id="3069368at2759"/>
<evidence type="ECO:0000256" key="1">
    <source>
        <dbReference type="SAM" id="MobiDB-lite"/>
    </source>
</evidence>
<gene>
    <name evidence="2" type="ORF">CPB83DRAFT_795464</name>
</gene>
<feature type="compositionally biased region" description="Acidic residues" evidence="1">
    <location>
        <begin position="44"/>
        <end position="55"/>
    </location>
</feature>
<organism evidence="2 3">
    <name type="scientific">Crepidotus variabilis</name>
    <dbReference type="NCBI Taxonomy" id="179855"/>
    <lineage>
        <taxon>Eukaryota</taxon>
        <taxon>Fungi</taxon>
        <taxon>Dikarya</taxon>
        <taxon>Basidiomycota</taxon>
        <taxon>Agaricomycotina</taxon>
        <taxon>Agaricomycetes</taxon>
        <taxon>Agaricomycetidae</taxon>
        <taxon>Agaricales</taxon>
        <taxon>Agaricineae</taxon>
        <taxon>Crepidotaceae</taxon>
        <taxon>Crepidotus</taxon>
    </lineage>
</organism>
<feature type="region of interest" description="Disordered" evidence="1">
    <location>
        <begin position="176"/>
        <end position="196"/>
    </location>
</feature>
<protein>
    <submittedName>
        <fullName evidence="2">Uncharacterized protein</fullName>
    </submittedName>
</protein>
<dbReference type="EMBL" id="MU157876">
    <property type="protein sequence ID" value="KAF9526065.1"/>
    <property type="molecule type" value="Genomic_DNA"/>
</dbReference>
<dbReference type="AlphaFoldDB" id="A0A9P6EBM5"/>
<feature type="non-terminal residue" evidence="2">
    <location>
        <position position="196"/>
    </location>
</feature>
<feature type="compositionally biased region" description="Acidic residues" evidence="1">
    <location>
        <begin position="11"/>
        <end position="22"/>
    </location>
</feature>
<reference evidence="2" key="1">
    <citation type="submission" date="2020-11" db="EMBL/GenBank/DDBJ databases">
        <authorList>
            <consortium name="DOE Joint Genome Institute"/>
            <person name="Ahrendt S."/>
            <person name="Riley R."/>
            <person name="Andreopoulos W."/>
            <person name="Labutti K."/>
            <person name="Pangilinan J."/>
            <person name="Ruiz-Duenas F.J."/>
            <person name="Barrasa J.M."/>
            <person name="Sanchez-Garcia M."/>
            <person name="Camarero S."/>
            <person name="Miyauchi S."/>
            <person name="Serrano A."/>
            <person name="Linde D."/>
            <person name="Babiker R."/>
            <person name="Drula E."/>
            <person name="Ayuso-Fernandez I."/>
            <person name="Pacheco R."/>
            <person name="Padilla G."/>
            <person name="Ferreira P."/>
            <person name="Barriuso J."/>
            <person name="Kellner H."/>
            <person name="Castanera R."/>
            <person name="Alfaro M."/>
            <person name="Ramirez L."/>
            <person name="Pisabarro A.G."/>
            <person name="Kuo A."/>
            <person name="Tritt A."/>
            <person name="Lipzen A."/>
            <person name="He G."/>
            <person name="Yan M."/>
            <person name="Ng V."/>
            <person name="Cullen D."/>
            <person name="Martin F."/>
            <person name="Rosso M.-N."/>
            <person name="Henrissat B."/>
            <person name="Hibbett D."/>
            <person name="Martinez A.T."/>
            <person name="Grigoriev I.V."/>
        </authorList>
    </citation>
    <scope>NUCLEOTIDE SEQUENCE</scope>
    <source>
        <strain evidence="2">CBS 506.95</strain>
    </source>
</reference>
<keyword evidence="3" id="KW-1185">Reference proteome</keyword>
<name>A0A9P6EBM5_9AGAR</name>
<dbReference type="Proteomes" id="UP000807306">
    <property type="component" value="Unassembled WGS sequence"/>
</dbReference>
<feature type="region of interest" description="Disordered" evidence="1">
    <location>
        <begin position="1"/>
        <end position="55"/>
    </location>
</feature>
<sequence length="196" mass="20745">MSLLQMGNMSLEDDDDIEELESAGENHDYGGGDQDFADAINDGFGDDADDDDLSFDGIYDEDEEQLMPANASFDDLIASPTKEYGPPPMYEVAGPSTYSAYTPQPRGLVAPAMPASASRMGLSNSQASPTQTYYPGIDVCIVCQQRPPYSKNGKSYPTCGMTCANIFKHVLENTDPLPSSVGRGRGGGGGSGFGTP</sequence>
<proteinExistence type="predicted"/>